<accession>A0A439DF72</accession>
<reference evidence="2 3" key="1">
    <citation type="submission" date="2018-12" db="EMBL/GenBank/DDBJ databases">
        <title>Draft genome sequence of Xylaria grammica IHI A82.</title>
        <authorList>
            <person name="Buettner E."/>
            <person name="Kellner H."/>
        </authorList>
    </citation>
    <scope>NUCLEOTIDE SEQUENCE [LARGE SCALE GENOMIC DNA]</scope>
    <source>
        <strain evidence="2 3">IHI A82</strain>
    </source>
</reference>
<dbReference type="EMBL" id="RYZI01000036">
    <property type="protein sequence ID" value="RWA13035.1"/>
    <property type="molecule type" value="Genomic_DNA"/>
</dbReference>
<evidence type="ECO:0000313" key="2">
    <source>
        <dbReference type="EMBL" id="RWA13035.1"/>
    </source>
</evidence>
<organism evidence="2 3">
    <name type="scientific">Xylaria grammica</name>
    <dbReference type="NCBI Taxonomy" id="363999"/>
    <lineage>
        <taxon>Eukaryota</taxon>
        <taxon>Fungi</taxon>
        <taxon>Dikarya</taxon>
        <taxon>Ascomycota</taxon>
        <taxon>Pezizomycotina</taxon>
        <taxon>Sordariomycetes</taxon>
        <taxon>Xylariomycetidae</taxon>
        <taxon>Xylariales</taxon>
        <taxon>Xylariaceae</taxon>
        <taxon>Xylaria</taxon>
    </lineage>
</organism>
<gene>
    <name evidence="2" type="ORF">EKO27_g2090</name>
</gene>
<feature type="compositionally biased region" description="Basic and acidic residues" evidence="1">
    <location>
        <begin position="225"/>
        <end position="237"/>
    </location>
</feature>
<dbReference type="Proteomes" id="UP000286045">
    <property type="component" value="Unassembled WGS sequence"/>
</dbReference>
<feature type="region of interest" description="Disordered" evidence="1">
    <location>
        <begin position="137"/>
        <end position="250"/>
    </location>
</feature>
<feature type="compositionally biased region" description="Polar residues" evidence="1">
    <location>
        <begin position="138"/>
        <end position="150"/>
    </location>
</feature>
<evidence type="ECO:0000256" key="1">
    <source>
        <dbReference type="SAM" id="MobiDB-lite"/>
    </source>
</evidence>
<feature type="compositionally biased region" description="Basic residues" evidence="1">
    <location>
        <begin position="197"/>
        <end position="224"/>
    </location>
</feature>
<feature type="compositionally biased region" description="Basic and acidic residues" evidence="1">
    <location>
        <begin position="161"/>
        <end position="196"/>
    </location>
</feature>
<feature type="compositionally biased region" description="Polar residues" evidence="1">
    <location>
        <begin position="92"/>
        <end position="104"/>
    </location>
</feature>
<evidence type="ECO:0000313" key="3">
    <source>
        <dbReference type="Proteomes" id="UP000286045"/>
    </source>
</evidence>
<protein>
    <submittedName>
        <fullName evidence="2">Uncharacterized protein</fullName>
    </submittedName>
</protein>
<feature type="region of interest" description="Disordered" evidence="1">
    <location>
        <begin position="1"/>
        <end position="104"/>
    </location>
</feature>
<name>A0A439DF72_9PEZI</name>
<sequence>MAREPAQQNQPTPKHSRRRRRHRHEHETGHPGNDNGGAVSSNARDRGADGTTQDPGLRVSTWSEPVLDAQSNGRFQYQFRRTRDGKAPLPSWTISGSDSGTNPQYLSVASKPNITHPLDATSATYPASPYVLDPAIKNQPQYYGSSNADASPSAHIANAGEGDHKAEEYYEDERPHDRSTPRRNKSPNEPRSEKRGEQRHHRSHSHHRGHSSRHPQRHHHHRGKSHENGTTHQKDAGRGYGHGNPHEKVNAWLYGYEYATR</sequence>
<comment type="caution">
    <text evidence="2">The sequence shown here is derived from an EMBL/GenBank/DDBJ whole genome shotgun (WGS) entry which is preliminary data.</text>
</comment>
<keyword evidence="3" id="KW-1185">Reference proteome</keyword>
<feature type="compositionally biased region" description="Polar residues" evidence="1">
    <location>
        <begin position="1"/>
        <end position="13"/>
    </location>
</feature>
<dbReference type="AlphaFoldDB" id="A0A439DF72"/>
<proteinExistence type="predicted"/>
<feature type="compositionally biased region" description="Basic residues" evidence="1">
    <location>
        <begin position="14"/>
        <end position="24"/>
    </location>
</feature>